<dbReference type="OrthoDB" id="7932606at2"/>
<organism evidence="2 3">
    <name type="scientific">Methylovirgula ligni</name>
    <dbReference type="NCBI Taxonomy" id="569860"/>
    <lineage>
        <taxon>Bacteria</taxon>
        <taxon>Pseudomonadati</taxon>
        <taxon>Pseudomonadota</taxon>
        <taxon>Alphaproteobacteria</taxon>
        <taxon>Hyphomicrobiales</taxon>
        <taxon>Beijerinckiaceae</taxon>
        <taxon>Methylovirgula</taxon>
    </lineage>
</organism>
<name>A0A3D9Z506_9HYPH</name>
<keyword evidence="1" id="KW-0175">Coiled coil</keyword>
<evidence type="ECO:0000256" key="1">
    <source>
        <dbReference type="SAM" id="Coils"/>
    </source>
</evidence>
<evidence type="ECO:0000313" key="2">
    <source>
        <dbReference type="EMBL" id="REF89368.1"/>
    </source>
</evidence>
<dbReference type="Proteomes" id="UP000256900">
    <property type="component" value="Unassembled WGS sequence"/>
</dbReference>
<dbReference type="AlphaFoldDB" id="A0A3D9Z506"/>
<keyword evidence="3" id="KW-1185">Reference proteome</keyword>
<reference evidence="2 3" key="1">
    <citation type="submission" date="2018-08" db="EMBL/GenBank/DDBJ databases">
        <title>Genomic Encyclopedia of Type Strains, Phase IV (KMG-IV): sequencing the most valuable type-strain genomes for metagenomic binning, comparative biology and taxonomic classification.</title>
        <authorList>
            <person name="Goeker M."/>
        </authorList>
    </citation>
    <scope>NUCLEOTIDE SEQUENCE [LARGE SCALE GENOMIC DNA]</scope>
    <source>
        <strain evidence="2 3">BW863</strain>
    </source>
</reference>
<proteinExistence type="predicted"/>
<gene>
    <name evidence="2" type="ORF">DES32_0589</name>
</gene>
<accession>A0A3D9Z506</accession>
<sequence length="142" mass="16115">MQPIRQPSFSDILEDLALDPHAADDLGEAAPAASSPDWLFRVFVAAAEDIAGDPQDPRTAYHETGEEEPPLLLSLNDEERIIAELELESARTLDDLARIRRAFARRNHPDLMLHPRLAEQATARMKIANMLIDRRRKELTRR</sequence>
<feature type="coiled-coil region" evidence="1">
    <location>
        <begin position="75"/>
        <end position="102"/>
    </location>
</feature>
<comment type="caution">
    <text evidence="2">The sequence shown here is derived from an EMBL/GenBank/DDBJ whole genome shotgun (WGS) entry which is preliminary data.</text>
</comment>
<dbReference type="EMBL" id="QUMO01000001">
    <property type="protein sequence ID" value="REF89368.1"/>
    <property type="molecule type" value="Genomic_DNA"/>
</dbReference>
<evidence type="ECO:0000313" key="3">
    <source>
        <dbReference type="Proteomes" id="UP000256900"/>
    </source>
</evidence>
<dbReference type="RefSeq" id="WP_115835147.1">
    <property type="nucleotide sequence ID" value="NZ_CP025086.1"/>
</dbReference>
<protein>
    <submittedName>
        <fullName evidence="2">Uncharacterized protein</fullName>
    </submittedName>
</protein>